<evidence type="ECO:0000256" key="1">
    <source>
        <dbReference type="SAM" id="MobiDB-lite"/>
    </source>
</evidence>
<accession>A0AAN7TRB7</accession>
<dbReference type="EMBL" id="JAVRRL010000003">
    <property type="protein sequence ID" value="KAK5118030.1"/>
    <property type="molecule type" value="Genomic_DNA"/>
</dbReference>
<evidence type="ECO:0000313" key="3">
    <source>
        <dbReference type="Proteomes" id="UP001310890"/>
    </source>
</evidence>
<gene>
    <name evidence="2" type="ORF">LTR62_004075</name>
</gene>
<sequence>MASTDKVTVDKAYFDALLRRANFHTSAQIYRRPDSAKVSISPAEYDGLLCASREYESLKAALFQGGITPQTLQLLISGAGTTEQRKDSGAGPETWVHDLDQPYATGQYQTPQGTHAGISHNDSWRQSNLPSFNLAPGSGPYMKTTGHDALQPRATFGVSSYGRQVSFGAPPSSVLDDAVFDDNTSLPGNQLQNNSALVASGQEQRTLYFAGLSERTTLREVISVVKGGKLLSINIGPNRSGTVYNSTVTFMEGHVAAGFLAWAKRNDVYIDNKRIEIRWADRQYRLNDHISNKTINGATRNILIRNASANGLTGSQIKDDMEHIHNLIIVDITFRDGDAYVSTNSVHNALFARTCMMSRTTYKGCKIEFYRDECDAPLPVPPYKPREQQRAEPSKKRGSLANRFDMLAVDGSDEENCEPVDFESEGDETADLTGNSGVSLHFLDAESTA</sequence>
<dbReference type="Proteomes" id="UP001310890">
    <property type="component" value="Unassembled WGS sequence"/>
</dbReference>
<evidence type="ECO:0000313" key="2">
    <source>
        <dbReference type="EMBL" id="KAK5118030.1"/>
    </source>
</evidence>
<reference evidence="2" key="1">
    <citation type="submission" date="2023-08" db="EMBL/GenBank/DDBJ databases">
        <title>Black Yeasts Isolated from many extreme environments.</title>
        <authorList>
            <person name="Coleine C."/>
            <person name="Stajich J.E."/>
            <person name="Selbmann L."/>
        </authorList>
    </citation>
    <scope>NUCLEOTIDE SEQUENCE</scope>
    <source>
        <strain evidence="2">CCFEE 5401</strain>
    </source>
</reference>
<comment type="caution">
    <text evidence="2">The sequence shown here is derived from an EMBL/GenBank/DDBJ whole genome shotgun (WGS) entry which is preliminary data.</text>
</comment>
<evidence type="ECO:0008006" key="4">
    <source>
        <dbReference type="Google" id="ProtNLM"/>
    </source>
</evidence>
<dbReference type="AlphaFoldDB" id="A0AAN7TRB7"/>
<organism evidence="2 3">
    <name type="scientific">Meristemomyces frigidus</name>
    <dbReference type="NCBI Taxonomy" id="1508187"/>
    <lineage>
        <taxon>Eukaryota</taxon>
        <taxon>Fungi</taxon>
        <taxon>Dikarya</taxon>
        <taxon>Ascomycota</taxon>
        <taxon>Pezizomycotina</taxon>
        <taxon>Dothideomycetes</taxon>
        <taxon>Dothideomycetidae</taxon>
        <taxon>Mycosphaerellales</taxon>
        <taxon>Teratosphaeriaceae</taxon>
        <taxon>Meristemomyces</taxon>
    </lineage>
</organism>
<feature type="compositionally biased region" description="Basic and acidic residues" evidence="1">
    <location>
        <begin position="384"/>
        <end position="395"/>
    </location>
</feature>
<feature type="compositionally biased region" description="Acidic residues" evidence="1">
    <location>
        <begin position="411"/>
        <end position="430"/>
    </location>
</feature>
<name>A0AAN7TRB7_9PEZI</name>
<protein>
    <recommendedName>
        <fullName evidence="4">RRM domain-containing protein</fullName>
    </recommendedName>
</protein>
<proteinExistence type="predicted"/>
<feature type="region of interest" description="Disordered" evidence="1">
    <location>
        <begin position="380"/>
        <end position="438"/>
    </location>
</feature>